<accession>A0A378QG12</accession>
<protein>
    <submittedName>
        <fullName evidence="2">Uncharacterized protein</fullName>
    </submittedName>
</protein>
<organism evidence="2 3">
    <name type="scientific">Moraxella lacunata</name>
    <dbReference type="NCBI Taxonomy" id="477"/>
    <lineage>
        <taxon>Bacteria</taxon>
        <taxon>Pseudomonadati</taxon>
        <taxon>Pseudomonadota</taxon>
        <taxon>Gammaproteobacteria</taxon>
        <taxon>Moraxellales</taxon>
        <taxon>Moraxellaceae</taxon>
        <taxon>Moraxella</taxon>
    </lineage>
</organism>
<feature type="region of interest" description="Disordered" evidence="1">
    <location>
        <begin position="96"/>
        <end position="125"/>
    </location>
</feature>
<dbReference type="AlphaFoldDB" id="A0A378QG12"/>
<dbReference type="EMBL" id="UGQC01000001">
    <property type="protein sequence ID" value="STY99837.1"/>
    <property type="molecule type" value="Genomic_DNA"/>
</dbReference>
<evidence type="ECO:0000313" key="2">
    <source>
        <dbReference type="EMBL" id="STY99837.1"/>
    </source>
</evidence>
<dbReference type="Proteomes" id="UP000254107">
    <property type="component" value="Unassembled WGS sequence"/>
</dbReference>
<sequence>MSKKIVFDEKQMAQVEALASVLTLEQMSDYFGIARNTFRAVCERQPEVLEHYKKGKARAIGNVAKNLLTIANEGNLTAIIFYLKTQAGWREQAEEIEEKTAPKPTQIVINVQDGRKNAEPEHSTS</sequence>
<proteinExistence type="predicted"/>
<feature type="compositionally biased region" description="Basic and acidic residues" evidence="1">
    <location>
        <begin position="113"/>
        <end position="125"/>
    </location>
</feature>
<dbReference type="RefSeq" id="WP_181879679.1">
    <property type="nucleotide sequence ID" value="NZ_UGQC01000001.1"/>
</dbReference>
<reference evidence="2 3" key="1">
    <citation type="submission" date="2018-06" db="EMBL/GenBank/DDBJ databases">
        <authorList>
            <consortium name="Pathogen Informatics"/>
            <person name="Doyle S."/>
        </authorList>
    </citation>
    <scope>NUCLEOTIDE SEQUENCE [LARGE SCALE GENOMIC DNA]</scope>
    <source>
        <strain evidence="2 3">NCTC7911</strain>
    </source>
</reference>
<keyword evidence="3" id="KW-1185">Reference proteome</keyword>
<evidence type="ECO:0000256" key="1">
    <source>
        <dbReference type="SAM" id="MobiDB-lite"/>
    </source>
</evidence>
<name>A0A378QG12_MORLA</name>
<evidence type="ECO:0000313" key="3">
    <source>
        <dbReference type="Proteomes" id="UP000254107"/>
    </source>
</evidence>
<gene>
    <name evidence="2" type="ORF">NCTC7911_01217</name>
</gene>
<dbReference type="GeneID" id="302269824"/>